<dbReference type="EMBL" id="KZ820471">
    <property type="protein sequence ID" value="PWN47303.1"/>
    <property type="molecule type" value="Genomic_DNA"/>
</dbReference>
<proteinExistence type="predicted"/>
<reference evidence="1 2" key="1">
    <citation type="journal article" date="2018" name="Mol. Biol. Evol.">
        <title>Broad Genomic Sampling Reveals a Smut Pathogenic Ancestry of the Fungal Clade Ustilaginomycotina.</title>
        <authorList>
            <person name="Kijpornyongpan T."/>
            <person name="Mondo S.J."/>
            <person name="Barry K."/>
            <person name="Sandor L."/>
            <person name="Lee J."/>
            <person name="Lipzen A."/>
            <person name="Pangilinan J."/>
            <person name="LaButti K."/>
            <person name="Hainaut M."/>
            <person name="Henrissat B."/>
            <person name="Grigoriev I.V."/>
            <person name="Spatafora J.W."/>
            <person name="Aime M.C."/>
        </authorList>
    </citation>
    <scope>NUCLEOTIDE SEQUENCE [LARGE SCALE GENOMIC DNA]</scope>
    <source>
        <strain evidence="1 2">SA 807</strain>
    </source>
</reference>
<accession>A0ACD0NNA2</accession>
<keyword evidence="2" id="KW-1185">Reference proteome</keyword>
<name>A0ACD0NNA2_9BASI</name>
<organism evidence="1 2">
    <name type="scientific">Violaceomyces palustris</name>
    <dbReference type="NCBI Taxonomy" id="1673888"/>
    <lineage>
        <taxon>Eukaryota</taxon>
        <taxon>Fungi</taxon>
        <taxon>Dikarya</taxon>
        <taxon>Basidiomycota</taxon>
        <taxon>Ustilaginomycotina</taxon>
        <taxon>Ustilaginomycetes</taxon>
        <taxon>Violaceomycetales</taxon>
        <taxon>Violaceomycetaceae</taxon>
        <taxon>Violaceomyces</taxon>
    </lineage>
</organism>
<gene>
    <name evidence="1" type="ORF">IE53DRAFT_321453</name>
</gene>
<feature type="non-terminal residue" evidence="1">
    <location>
        <position position="1"/>
    </location>
</feature>
<evidence type="ECO:0000313" key="2">
    <source>
        <dbReference type="Proteomes" id="UP000245626"/>
    </source>
</evidence>
<evidence type="ECO:0000313" key="1">
    <source>
        <dbReference type="EMBL" id="PWN47303.1"/>
    </source>
</evidence>
<protein>
    <submittedName>
        <fullName evidence="1">Uncharacterized protein</fullName>
    </submittedName>
</protein>
<dbReference type="Proteomes" id="UP000245626">
    <property type="component" value="Unassembled WGS sequence"/>
</dbReference>
<sequence>IEIPLPPQLRFHSIFACPVSKEQGTEQNPPMMLNCGHVLCQETLIRLGKSSGRVKCPYCPTESSISQAIRVFF</sequence>